<dbReference type="InterPro" id="IPR020813">
    <property type="entry name" value="Fibrillarin_CS"/>
</dbReference>
<evidence type="ECO:0000256" key="12">
    <source>
        <dbReference type="ARBA" id="ARBA00047568"/>
    </source>
</evidence>
<evidence type="ECO:0000256" key="6">
    <source>
        <dbReference type="ARBA" id="ARBA00022679"/>
    </source>
</evidence>
<dbReference type="RefSeq" id="XP_012649953.1">
    <property type="nucleotide sequence ID" value="XM_012794499.1"/>
</dbReference>
<keyword evidence="10" id="KW-0687">Ribonucleoprotein</keyword>
<keyword evidence="15" id="KW-1185">Reference proteome</keyword>
<proteinExistence type="inferred from homology"/>
<dbReference type="PANTHER" id="PTHR10335:SF17">
    <property type="entry name" value="FIBRILLARIN"/>
    <property type="match status" value="1"/>
</dbReference>
<dbReference type="GO" id="GO:1990259">
    <property type="term" value="F:histone H2AQ104 methyltransferase activity"/>
    <property type="evidence" value="ECO:0007669"/>
    <property type="project" value="TreeGrafter"/>
</dbReference>
<keyword evidence="8" id="KW-0694">RNA-binding</keyword>
<dbReference type="FunFam" id="3.40.50.150:FF:000001">
    <property type="entry name" value="Fibrillarin like 1"/>
    <property type="match status" value="1"/>
</dbReference>
<dbReference type="NCBIfam" id="NF003276">
    <property type="entry name" value="PRK04266.1-2"/>
    <property type="match status" value="1"/>
</dbReference>
<comment type="similarity">
    <text evidence="2">Belongs to the methyltransferase superfamily. Fibrillarin family.</text>
</comment>
<dbReference type="EMBL" id="LN871599">
    <property type="protein sequence ID" value="CCF75545.1"/>
    <property type="molecule type" value="Genomic_DNA"/>
</dbReference>
<keyword evidence="6 14" id="KW-0808">Transferase</keyword>
<dbReference type="KEGG" id="bmic:BmR1_04g06745"/>
<evidence type="ECO:0000256" key="7">
    <source>
        <dbReference type="ARBA" id="ARBA00022691"/>
    </source>
</evidence>
<dbReference type="PROSITE" id="PS00566">
    <property type="entry name" value="FIBRILLARIN"/>
    <property type="match status" value="1"/>
</dbReference>
<dbReference type="GeneID" id="24425994"/>
<organism evidence="14 15">
    <name type="scientific">Babesia microti (strain RI)</name>
    <dbReference type="NCBI Taxonomy" id="1133968"/>
    <lineage>
        <taxon>Eukaryota</taxon>
        <taxon>Sar</taxon>
        <taxon>Alveolata</taxon>
        <taxon>Apicomplexa</taxon>
        <taxon>Aconoidasida</taxon>
        <taxon>Piroplasmida</taxon>
        <taxon>Babesiidae</taxon>
        <taxon>Babesia</taxon>
    </lineage>
</organism>
<evidence type="ECO:0000256" key="4">
    <source>
        <dbReference type="ARBA" id="ARBA00022552"/>
    </source>
</evidence>
<evidence type="ECO:0000256" key="2">
    <source>
        <dbReference type="ARBA" id="ARBA00010632"/>
    </source>
</evidence>
<dbReference type="SUPFAM" id="SSF53335">
    <property type="entry name" value="S-adenosyl-L-methionine-dependent methyltransferases"/>
    <property type="match status" value="1"/>
</dbReference>
<keyword evidence="9" id="KW-0539">Nucleus</keyword>
<evidence type="ECO:0000256" key="11">
    <source>
        <dbReference type="ARBA" id="ARBA00032245"/>
    </source>
</evidence>
<reference evidence="14 15" key="1">
    <citation type="journal article" date="2012" name="Nucleic Acids Res.">
        <title>Sequencing of the smallest Apicomplexan genome from the human pathogen Babesia microti.</title>
        <authorList>
            <person name="Cornillot E."/>
            <person name="Hadj-Kaddour K."/>
            <person name="Dassouli A."/>
            <person name="Noel B."/>
            <person name="Ranwez V."/>
            <person name="Vacherie B."/>
            <person name="Augagneur Y."/>
            <person name="Bres V."/>
            <person name="Duclos A."/>
            <person name="Randazzo S."/>
            <person name="Carcy B."/>
            <person name="Debierre-Grockiego F."/>
            <person name="Delbecq S."/>
            <person name="Moubri-Menage K."/>
            <person name="Shams-Eldin H."/>
            <person name="Usmani-Brown S."/>
            <person name="Bringaud F."/>
            <person name="Wincker P."/>
            <person name="Vivares C.P."/>
            <person name="Schwarz R.T."/>
            <person name="Schetters T.P."/>
            <person name="Krause P.J."/>
            <person name="Gorenflot A."/>
            <person name="Berry V."/>
            <person name="Barbe V."/>
            <person name="Ben Mamoun C."/>
        </authorList>
    </citation>
    <scope>NUCLEOTIDE SEQUENCE [LARGE SCALE GENOMIC DNA]</scope>
    <source>
        <strain evidence="14 15">RI</strain>
    </source>
</reference>
<dbReference type="HAMAP" id="MF_00351">
    <property type="entry name" value="RNA_methyltransf_FlpA"/>
    <property type="match status" value="1"/>
</dbReference>
<dbReference type="GO" id="GO:0008649">
    <property type="term" value="F:rRNA methyltransferase activity"/>
    <property type="evidence" value="ECO:0007669"/>
    <property type="project" value="TreeGrafter"/>
</dbReference>
<sequence>MGISKFKNNFKGKGVRGGESGKGFSGRGKMAKKPGGFKSAGFRGGSNKVIIIPHRFPGVFIAKGKADALVTKNMVPGESIYGEKRIQVQQDDGEKVEYRIWNPFRSKLAATIIGGIGNMPIHPNSKVLYLGAANGTTVSHVSDMVGPNGMVYAVEFSHRSARDLINVAKRRSNIVPIVDDARQPQRYRMLVGIVDVIFADVAQPDQARIVAINANQFLKPSGWYIISIKASCVDSTAKPEAVFAAEVDKLRKDKCKPREQLTLEPYHRDHAVVIGQYRPEKK</sequence>
<evidence type="ECO:0000256" key="8">
    <source>
        <dbReference type="ARBA" id="ARBA00022884"/>
    </source>
</evidence>
<dbReference type="GO" id="GO:0000494">
    <property type="term" value="P:box C/D sno(s)RNA 3'-end processing"/>
    <property type="evidence" value="ECO:0007669"/>
    <property type="project" value="TreeGrafter"/>
</dbReference>
<keyword evidence="7" id="KW-0949">S-adenosyl-L-methionine</keyword>
<evidence type="ECO:0000256" key="9">
    <source>
        <dbReference type="ARBA" id="ARBA00023242"/>
    </source>
</evidence>
<evidence type="ECO:0000313" key="15">
    <source>
        <dbReference type="Proteomes" id="UP000002899"/>
    </source>
</evidence>
<keyword evidence="5 14" id="KW-0489">Methyltransferase</keyword>
<dbReference type="Pfam" id="PF01269">
    <property type="entry name" value="Fibrillarin"/>
    <property type="match status" value="1"/>
</dbReference>
<keyword evidence="4" id="KW-0698">rRNA processing</keyword>
<dbReference type="SMART" id="SM01206">
    <property type="entry name" value="Fibrillarin"/>
    <property type="match status" value="1"/>
</dbReference>
<dbReference type="Proteomes" id="UP000002899">
    <property type="component" value="Chromosome IV"/>
</dbReference>
<dbReference type="InterPro" id="IPR029063">
    <property type="entry name" value="SAM-dependent_MTases_sf"/>
</dbReference>
<dbReference type="OrthoDB" id="1859733at2759"/>
<comment type="catalytic activity">
    <reaction evidence="12">
        <text>L-glutaminyl-[histone H2A] + S-adenosyl-L-methionine = N(5)-methyl-L-glutaminyl-[histone H2A] + S-adenosyl-L-homocysteine + H(+)</text>
        <dbReference type="Rhea" id="RHEA:50904"/>
        <dbReference type="Rhea" id="RHEA-COMP:12837"/>
        <dbReference type="Rhea" id="RHEA-COMP:12839"/>
        <dbReference type="ChEBI" id="CHEBI:15378"/>
        <dbReference type="ChEBI" id="CHEBI:30011"/>
        <dbReference type="ChEBI" id="CHEBI:57856"/>
        <dbReference type="ChEBI" id="CHEBI:59789"/>
        <dbReference type="ChEBI" id="CHEBI:61891"/>
    </reaction>
</comment>
<comment type="subcellular location">
    <subcellularLocation>
        <location evidence="1">Nucleus</location>
        <location evidence="1">Nucleolus</location>
    </subcellularLocation>
</comment>
<dbReference type="VEuPathDB" id="PiroplasmaDB:BmR1_04g06745"/>
<dbReference type="GO" id="GO:0032040">
    <property type="term" value="C:small-subunit processome"/>
    <property type="evidence" value="ECO:0007669"/>
    <property type="project" value="TreeGrafter"/>
</dbReference>
<evidence type="ECO:0000256" key="5">
    <source>
        <dbReference type="ARBA" id="ARBA00022603"/>
    </source>
</evidence>
<reference evidence="14 15" key="2">
    <citation type="journal article" date="2013" name="PLoS ONE">
        <title>Whole genome mapping and re-organization of the nuclear and mitochondrial genomes of Babesia microti isolates.</title>
        <authorList>
            <person name="Cornillot E."/>
            <person name="Dassouli A."/>
            <person name="Garg A."/>
            <person name="Pachikara N."/>
            <person name="Randazzo S."/>
            <person name="Depoix D."/>
            <person name="Carcy B."/>
            <person name="Delbecq S."/>
            <person name="Frutos R."/>
            <person name="Silva J.C."/>
            <person name="Sutton R."/>
            <person name="Krause P.J."/>
            <person name="Mamoun C.B."/>
        </authorList>
    </citation>
    <scope>NUCLEOTIDE SEQUENCE [LARGE SCALE GENOMIC DNA]</scope>
    <source>
        <strain evidence="14 15">RI</strain>
    </source>
</reference>
<protein>
    <recommendedName>
        <fullName evidence="3">rRNA 2'-O-methyltransferase fibrillarin</fullName>
    </recommendedName>
    <alternativeName>
        <fullName evidence="11">Histone-glutamine methyltransferase</fullName>
    </alternativeName>
</protein>
<dbReference type="PANTHER" id="PTHR10335">
    <property type="entry name" value="RRNA 2-O-METHYLTRANSFERASE FIBRILLARIN"/>
    <property type="match status" value="1"/>
</dbReference>
<name>I7JD07_BABMR</name>
<dbReference type="PRINTS" id="PR00052">
    <property type="entry name" value="FIBRILLARIN"/>
</dbReference>
<evidence type="ECO:0000256" key="1">
    <source>
        <dbReference type="ARBA" id="ARBA00004604"/>
    </source>
</evidence>
<evidence type="ECO:0000313" key="14">
    <source>
        <dbReference type="EMBL" id="CCF75545.1"/>
    </source>
</evidence>
<accession>I7JD07</accession>
<dbReference type="PIRSF" id="PIRSF006540">
    <property type="entry name" value="Nop17p"/>
    <property type="match status" value="1"/>
</dbReference>
<dbReference type="GO" id="GO:0031428">
    <property type="term" value="C:box C/D methylation guide snoRNP complex"/>
    <property type="evidence" value="ECO:0007669"/>
    <property type="project" value="TreeGrafter"/>
</dbReference>
<dbReference type="Gene3D" id="3.30.200.20">
    <property type="entry name" value="Phosphorylase Kinase, domain 1"/>
    <property type="match status" value="1"/>
</dbReference>
<dbReference type="InterPro" id="IPR000692">
    <property type="entry name" value="Fibrillarin"/>
</dbReference>
<feature type="compositionally biased region" description="Gly residues" evidence="13">
    <location>
        <begin position="15"/>
        <end position="26"/>
    </location>
</feature>
<dbReference type="AlphaFoldDB" id="I7JD07"/>
<dbReference type="GO" id="GO:0003723">
    <property type="term" value="F:RNA binding"/>
    <property type="evidence" value="ECO:0007669"/>
    <property type="project" value="UniProtKB-KW"/>
</dbReference>
<gene>
    <name evidence="14" type="ORF">BmR1_04g06745</name>
</gene>
<evidence type="ECO:0000256" key="3">
    <source>
        <dbReference type="ARBA" id="ARBA00015190"/>
    </source>
</evidence>
<evidence type="ECO:0000256" key="13">
    <source>
        <dbReference type="SAM" id="MobiDB-lite"/>
    </source>
</evidence>
<feature type="region of interest" description="Disordered" evidence="13">
    <location>
        <begin position="1"/>
        <end position="39"/>
    </location>
</feature>
<evidence type="ECO:0000256" key="10">
    <source>
        <dbReference type="ARBA" id="ARBA00023274"/>
    </source>
</evidence>
<dbReference type="Gene3D" id="3.40.50.150">
    <property type="entry name" value="Vaccinia Virus protein VP39"/>
    <property type="match status" value="1"/>
</dbReference>
<dbReference type="FunFam" id="3.30.200.20:FF:000056">
    <property type="entry name" value="Fibrillarin like 1"/>
    <property type="match status" value="1"/>
</dbReference>
<reference evidence="14 15" key="3">
    <citation type="journal article" date="2016" name="Sci. Rep.">
        <title>Genome-wide diversity and gene expression profiling of Babesia microti isolates identify polymorphic genes that mediate host-pathogen interactions.</title>
        <authorList>
            <person name="Silva J.C."/>
            <person name="Cornillot E."/>
            <person name="McCracken C."/>
            <person name="Usmani-Brown S."/>
            <person name="Dwivedi A."/>
            <person name="Ifeonu O.O."/>
            <person name="Crabtree J."/>
            <person name="Gotia H.T."/>
            <person name="Virji A.Z."/>
            <person name="Reynes C."/>
            <person name="Colinge J."/>
            <person name="Kumar V."/>
            <person name="Lawres L."/>
            <person name="Pazzi J.E."/>
            <person name="Pablo J.V."/>
            <person name="Hung C."/>
            <person name="Brancato J."/>
            <person name="Kumari P."/>
            <person name="Orvis J."/>
            <person name="Tretina K."/>
            <person name="Chibucos M."/>
            <person name="Ott S."/>
            <person name="Sadzewicz L."/>
            <person name="Sengamalay N."/>
            <person name="Shetty A.C."/>
            <person name="Su Q."/>
            <person name="Tallon L."/>
            <person name="Fraser C.M."/>
            <person name="Frutos R."/>
            <person name="Molina D.M."/>
            <person name="Krause P.J."/>
            <person name="Ben Mamoun C."/>
        </authorList>
    </citation>
    <scope>NUCLEOTIDE SEQUENCE [LARGE SCALE GENOMIC DNA]</scope>
    <source>
        <strain evidence="14 15">RI</strain>
    </source>
</reference>